<gene>
    <name evidence="10 12" type="primary">gatA</name>
    <name evidence="12" type="ORF">DHM44_00445</name>
</gene>
<evidence type="ECO:0000256" key="1">
    <source>
        <dbReference type="ARBA" id="ARBA00008069"/>
    </source>
</evidence>
<keyword evidence="5 10" id="KW-0436">Ligase</keyword>
<dbReference type="EMBL" id="DPPF01000010">
    <property type="protein sequence ID" value="HCW92132.1"/>
    <property type="molecule type" value="Genomic_DNA"/>
</dbReference>
<keyword evidence="12" id="KW-0808">Transferase</keyword>
<dbReference type="InterPro" id="IPR004412">
    <property type="entry name" value="GatA"/>
</dbReference>
<organism evidence="12 13">
    <name type="scientific">Flexistipes sinusarabici</name>
    <dbReference type="NCBI Taxonomy" id="2352"/>
    <lineage>
        <taxon>Bacteria</taxon>
        <taxon>Pseudomonadati</taxon>
        <taxon>Deferribacterota</taxon>
        <taxon>Deferribacteres</taxon>
        <taxon>Deferribacterales</taxon>
        <taxon>Flexistipitaceae</taxon>
        <taxon>Flexistipes</taxon>
    </lineage>
</organism>
<dbReference type="HAMAP" id="MF_00120">
    <property type="entry name" value="GatA"/>
    <property type="match status" value="1"/>
</dbReference>
<name>A0A3D5QAD0_FLESI</name>
<dbReference type="SUPFAM" id="SSF75304">
    <property type="entry name" value="Amidase signature (AS) enzymes"/>
    <property type="match status" value="1"/>
</dbReference>
<dbReference type="InterPro" id="IPR036928">
    <property type="entry name" value="AS_sf"/>
</dbReference>
<dbReference type="GO" id="GO:0030956">
    <property type="term" value="C:glutamyl-tRNA(Gln) amidotransferase complex"/>
    <property type="evidence" value="ECO:0007669"/>
    <property type="project" value="InterPro"/>
</dbReference>
<evidence type="ECO:0000259" key="11">
    <source>
        <dbReference type="Pfam" id="PF01425"/>
    </source>
</evidence>
<dbReference type="GO" id="GO:0016740">
    <property type="term" value="F:transferase activity"/>
    <property type="evidence" value="ECO:0007669"/>
    <property type="project" value="UniProtKB-KW"/>
</dbReference>
<keyword evidence="6 10" id="KW-0547">Nucleotide-binding</keyword>
<dbReference type="GO" id="GO:0005524">
    <property type="term" value="F:ATP binding"/>
    <property type="evidence" value="ECO:0007669"/>
    <property type="project" value="UniProtKB-KW"/>
</dbReference>
<feature type="active site" description="Charge relay system" evidence="10">
    <location>
        <position position="153"/>
    </location>
</feature>
<sequence>MNLLNADLKTLRSYLEDGRISAKELVQFYLDRINKYDDKLKSFVSINEDALSQAEKIDVKRRNGEKLPPMAGIPIALKDNMVTKGLRTTCSSHILENFDPVYDGTVAKQLKEEGFIILGKLNMDEFAMGSSCESSYFGKTKNPWDTERVPGGSSGGAAAAVSARLIPASLGSDTGGSIRQPASFCGIAGFKPTYGRVSRFGLVAFASSLDQIGPMTWNVQDSVELMKIIGKHDHYDSTSASKNSFEPYDKKLDNLKGIKIGVPEEYFKEGLSPEVEASVKDAIKHLESLGAEIINIRMPHTDYAVAVYYILATAEASSNLARYDGVRYGYRAEAENLSEMYVKTRSEGFGDEVKRRIMLGTYVLSAGYYDAYYLKAQRVRTLIKNDFLDAFAKVDAIVAPTSPTTAFKIGEKVEDPLSMYLSDIFTLSLNLFGGCGISVPCGFDSNNLPIGLQILGNYFDEAKILEIADCYQKNTAWHTKIPPEFE</sequence>
<evidence type="ECO:0000256" key="5">
    <source>
        <dbReference type="ARBA" id="ARBA00022598"/>
    </source>
</evidence>
<comment type="subunit">
    <text evidence="2 10">Heterotrimer of A, B and C subunits.</text>
</comment>
<evidence type="ECO:0000256" key="8">
    <source>
        <dbReference type="ARBA" id="ARBA00022917"/>
    </source>
</evidence>
<dbReference type="PROSITE" id="PS00571">
    <property type="entry name" value="AMIDASES"/>
    <property type="match status" value="1"/>
</dbReference>
<feature type="domain" description="Amidase" evidence="11">
    <location>
        <begin position="24"/>
        <end position="465"/>
    </location>
</feature>
<dbReference type="PANTHER" id="PTHR11895">
    <property type="entry name" value="TRANSAMIDASE"/>
    <property type="match status" value="1"/>
</dbReference>
<dbReference type="GO" id="GO:0050567">
    <property type="term" value="F:glutaminyl-tRNA synthase (glutamine-hydrolyzing) activity"/>
    <property type="evidence" value="ECO:0007669"/>
    <property type="project" value="UniProtKB-UniRule"/>
</dbReference>
<comment type="similarity">
    <text evidence="1 10">Belongs to the amidase family. GatA subfamily.</text>
</comment>
<dbReference type="Proteomes" id="UP000262325">
    <property type="component" value="Unassembled WGS sequence"/>
</dbReference>
<evidence type="ECO:0000256" key="7">
    <source>
        <dbReference type="ARBA" id="ARBA00022840"/>
    </source>
</evidence>
<evidence type="ECO:0000256" key="3">
    <source>
        <dbReference type="ARBA" id="ARBA00012739"/>
    </source>
</evidence>
<dbReference type="PANTHER" id="PTHR11895:SF151">
    <property type="entry name" value="GLUTAMYL-TRNA(GLN) AMIDOTRANSFERASE SUBUNIT A"/>
    <property type="match status" value="1"/>
</dbReference>
<keyword evidence="8 10" id="KW-0648">Protein biosynthesis</keyword>
<evidence type="ECO:0000313" key="12">
    <source>
        <dbReference type="EMBL" id="HCW92132.1"/>
    </source>
</evidence>
<dbReference type="InterPro" id="IPR020556">
    <property type="entry name" value="Amidase_CS"/>
</dbReference>
<protein>
    <recommendedName>
        <fullName evidence="4 10">Glutamyl-tRNA(Gln) amidotransferase subunit A</fullName>
        <shortName evidence="10">Glu-ADT subunit A</shortName>
        <ecNumber evidence="3 10">6.3.5.7</ecNumber>
    </recommendedName>
</protein>
<dbReference type="AlphaFoldDB" id="A0A3D5QAD0"/>
<comment type="function">
    <text evidence="10">Allows the formation of correctly charged Gln-tRNA(Gln) through the transamidation of misacylated Glu-tRNA(Gln) in organisms which lack glutaminyl-tRNA synthetase. The reaction takes place in the presence of glutamine and ATP through an activated gamma-phospho-Glu-tRNA(Gln).</text>
</comment>
<comment type="caution">
    <text evidence="12">The sequence shown here is derived from an EMBL/GenBank/DDBJ whole genome shotgun (WGS) entry which is preliminary data.</text>
</comment>
<proteinExistence type="inferred from homology"/>
<accession>A0A3D5QAD0</accession>
<evidence type="ECO:0000256" key="9">
    <source>
        <dbReference type="ARBA" id="ARBA00047407"/>
    </source>
</evidence>
<reference evidence="12 13" key="1">
    <citation type="journal article" date="2018" name="Nat. Biotechnol.">
        <title>A standardized bacterial taxonomy based on genome phylogeny substantially revises the tree of life.</title>
        <authorList>
            <person name="Parks D.H."/>
            <person name="Chuvochina M."/>
            <person name="Waite D.W."/>
            <person name="Rinke C."/>
            <person name="Skarshewski A."/>
            <person name="Chaumeil P.A."/>
            <person name="Hugenholtz P."/>
        </authorList>
    </citation>
    <scope>NUCLEOTIDE SEQUENCE [LARGE SCALE GENOMIC DNA]</scope>
    <source>
        <strain evidence="12">UBA8672</strain>
    </source>
</reference>
<dbReference type="NCBIfam" id="TIGR00132">
    <property type="entry name" value="gatA"/>
    <property type="match status" value="1"/>
</dbReference>
<dbReference type="Pfam" id="PF01425">
    <property type="entry name" value="Amidase"/>
    <property type="match status" value="1"/>
</dbReference>
<comment type="catalytic activity">
    <reaction evidence="9 10">
        <text>L-glutamyl-tRNA(Gln) + L-glutamine + ATP + H2O = L-glutaminyl-tRNA(Gln) + L-glutamate + ADP + phosphate + H(+)</text>
        <dbReference type="Rhea" id="RHEA:17521"/>
        <dbReference type="Rhea" id="RHEA-COMP:9681"/>
        <dbReference type="Rhea" id="RHEA-COMP:9684"/>
        <dbReference type="ChEBI" id="CHEBI:15377"/>
        <dbReference type="ChEBI" id="CHEBI:15378"/>
        <dbReference type="ChEBI" id="CHEBI:29985"/>
        <dbReference type="ChEBI" id="CHEBI:30616"/>
        <dbReference type="ChEBI" id="CHEBI:43474"/>
        <dbReference type="ChEBI" id="CHEBI:58359"/>
        <dbReference type="ChEBI" id="CHEBI:78520"/>
        <dbReference type="ChEBI" id="CHEBI:78521"/>
        <dbReference type="ChEBI" id="CHEBI:456216"/>
        <dbReference type="EC" id="6.3.5.7"/>
    </reaction>
</comment>
<feature type="active site" description="Charge relay system" evidence="10">
    <location>
        <position position="78"/>
    </location>
</feature>
<dbReference type="InterPro" id="IPR000120">
    <property type="entry name" value="Amidase"/>
</dbReference>
<dbReference type="Gene3D" id="3.90.1300.10">
    <property type="entry name" value="Amidase signature (AS) domain"/>
    <property type="match status" value="1"/>
</dbReference>
<keyword evidence="7 10" id="KW-0067">ATP-binding</keyword>
<dbReference type="EC" id="6.3.5.7" evidence="3 10"/>
<evidence type="ECO:0000256" key="4">
    <source>
        <dbReference type="ARBA" id="ARBA00014428"/>
    </source>
</evidence>
<evidence type="ECO:0000256" key="6">
    <source>
        <dbReference type="ARBA" id="ARBA00022741"/>
    </source>
</evidence>
<dbReference type="InterPro" id="IPR023631">
    <property type="entry name" value="Amidase_dom"/>
</dbReference>
<evidence type="ECO:0000313" key="13">
    <source>
        <dbReference type="Proteomes" id="UP000262325"/>
    </source>
</evidence>
<dbReference type="GO" id="GO:0006412">
    <property type="term" value="P:translation"/>
    <property type="evidence" value="ECO:0007669"/>
    <property type="project" value="UniProtKB-UniRule"/>
</dbReference>
<evidence type="ECO:0000256" key="2">
    <source>
        <dbReference type="ARBA" id="ARBA00011123"/>
    </source>
</evidence>
<evidence type="ECO:0000256" key="10">
    <source>
        <dbReference type="HAMAP-Rule" id="MF_00120"/>
    </source>
</evidence>
<feature type="active site" description="Acyl-ester intermediate" evidence="10">
    <location>
        <position position="177"/>
    </location>
</feature>